<gene>
    <name evidence="1" type="primary">Contig4644.g4960</name>
    <name evidence="1" type="ORF">STYLEM_12290</name>
</gene>
<keyword evidence="2" id="KW-1185">Reference proteome</keyword>
<reference evidence="1 2" key="1">
    <citation type="submission" date="2014-06" db="EMBL/GenBank/DDBJ databases">
        <authorList>
            <person name="Swart Estienne"/>
        </authorList>
    </citation>
    <scope>NUCLEOTIDE SEQUENCE [LARGE SCALE GENOMIC DNA]</scope>
    <source>
        <strain evidence="1 2">130c</strain>
    </source>
</reference>
<name>A0A078AQS5_STYLE</name>
<dbReference type="InParanoid" id="A0A078AQS5"/>
<dbReference type="EMBL" id="CCKQ01011680">
    <property type="protein sequence ID" value="CDW83248.1"/>
    <property type="molecule type" value="Genomic_DNA"/>
</dbReference>
<evidence type="ECO:0000313" key="1">
    <source>
        <dbReference type="EMBL" id="CDW83248.1"/>
    </source>
</evidence>
<organism evidence="1 2">
    <name type="scientific">Stylonychia lemnae</name>
    <name type="common">Ciliate</name>
    <dbReference type="NCBI Taxonomy" id="5949"/>
    <lineage>
        <taxon>Eukaryota</taxon>
        <taxon>Sar</taxon>
        <taxon>Alveolata</taxon>
        <taxon>Ciliophora</taxon>
        <taxon>Intramacronucleata</taxon>
        <taxon>Spirotrichea</taxon>
        <taxon>Stichotrichia</taxon>
        <taxon>Sporadotrichida</taxon>
        <taxon>Oxytrichidae</taxon>
        <taxon>Stylonychinae</taxon>
        <taxon>Stylonychia</taxon>
    </lineage>
</organism>
<accession>A0A078AQS5</accession>
<protein>
    <submittedName>
        <fullName evidence="1">Uncharacterized protein</fullName>
    </submittedName>
</protein>
<dbReference type="AlphaFoldDB" id="A0A078AQS5"/>
<evidence type="ECO:0000313" key="2">
    <source>
        <dbReference type="Proteomes" id="UP000039865"/>
    </source>
</evidence>
<sequence>MGSITSYFSRPEQAASDKARFQQIISDDKPATIITETQTTTTTVDPITNVPNPEITTTNVEVFEKPVTNTLLKKLKNKIYKNDKEYVGDPEREIKLAGVEQERVEVFHNNRLESITEREMNMILTQ</sequence>
<proteinExistence type="predicted"/>
<dbReference type="Proteomes" id="UP000039865">
    <property type="component" value="Unassembled WGS sequence"/>
</dbReference>